<sequence>MMSPVQVEAWNAAHPVGTLVEVRRAVGGTTYTARTASPLRLWGDWAIVELQAGGAVTLDRLRVVDQDFPTP</sequence>
<proteinExistence type="predicted"/>
<accession>A0ABU7YU83</accession>
<gene>
    <name evidence="1" type="ORF">SNE34_00555</name>
</gene>
<dbReference type="Proteomes" id="UP001355056">
    <property type="component" value="Unassembled WGS sequence"/>
</dbReference>
<reference evidence="1 2" key="1">
    <citation type="journal article" date="2016" name="Int. J. Syst. Evol. Microbiol.">
        <title>Lysobacter erysipheiresistens sp. nov., an antagonist of powdery mildew, isolated from tobacco-cultivated soil.</title>
        <authorList>
            <person name="Xie B."/>
            <person name="Li T."/>
            <person name="Lin X."/>
            <person name="Wang C.J."/>
            <person name="Chen Y.J."/>
            <person name="Liu W.J."/>
            <person name="Zhao Z.W."/>
        </authorList>
    </citation>
    <scope>NUCLEOTIDE SEQUENCE [LARGE SCALE GENOMIC DNA]</scope>
    <source>
        <strain evidence="1 2">RS-LYSO-3</strain>
    </source>
</reference>
<evidence type="ECO:0000313" key="1">
    <source>
        <dbReference type="EMBL" id="MEG3182504.1"/>
    </source>
</evidence>
<name>A0ABU7YU83_9GAMM</name>
<evidence type="ECO:0000313" key="2">
    <source>
        <dbReference type="Proteomes" id="UP001355056"/>
    </source>
</evidence>
<evidence type="ECO:0008006" key="3">
    <source>
        <dbReference type="Google" id="ProtNLM"/>
    </source>
</evidence>
<protein>
    <recommendedName>
        <fullName evidence="3">Ferrous iron transport protein A</fullName>
    </recommendedName>
</protein>
<dbReference type="EMBL" id="JAXGFP010000001">
    <property type="protein sequence ID" value="MEG3182504.1"/>
    <property type="molecule type" value="Genomic_DNA"/>
</dbReference>
<organism evidence="1 2">
    <name type="scientific">Novilysobacter erysipheiresistens</name>
    <dbReference type="NCBI Taxonomy" id="1749332"/>
    <lineage>
        <taxon>Bacteria</taxon>
        <taxon>Pseudomonadati</taxon>
        <taxon>Pseudomonadota</taxon>
        <taxon>Gammaproteobacteria</taxon>
        <taxon>Lysobacterales</taxon>
        <taxon>Lysobacteraceae</taxon>
        <taxon>Novilysobacter</taxon>
    </lineage>
</organism>
<dbReference type="RefSeq" id="WP_332613695.1">
    <property type="nucleotide sequence ID" value="NZ_JAXGFP010000001.1"/>
</dbReference>
<comment type="caution">
    <text evidence="1">The sequence shown here is derived from an EMBL/GenBank/DDBJ whole genome shotgun (WGS) entry which is preliminary data.</text>
</comment>
<keyword evidence="2" id="KW-1185">Reference proteome</keyword>